<dbReference type="EMBL" id="CAJMXA010000557">
    <property type="protein sequence ID" value="CAE6435409.1"/>
    <property type="molecule type" value="Genomic_DNA"/>
</dbReference>
<comment type="caution">
    <text evidence="2">The sequence shown here is derived from an EMBL/GenBank/DDBJ whole genome shotgun (WGS) entry which is preliminary data.</text>
</comment>
<feature type="region of interest" description="Disordered" evidence="1">
    <location>
        <begin position="370"/>
        <end position="393"/>
    </location>
</feature>
<evidence type="ECO:0000313" key="2">
    <source>
        <dbReference type="EMBL" id="CAE6435409.1"/>
    </source>
</evidence>
<name>A0A8H2XSK8_9AGAM</name>
<feature type="compositionally biased region" description="Basic residues" evidence="1">
    <location>
        <begin position="379"/>
        <end position="392"/>
    </location>
</feature>
<feature type="compositionally biased region" description="Basic and acidic residues" evidence="1">
    <location>
        <begin position="58"/>
        <end position="69"/>
    </location>
</feature>
<evidence type="ECO:0008006" key="4">
    <source>
        <dbReference type="Google" id="ProtNLM"/>
    </source>
</evidence>
<organism evidence="2 3">
    <name type="scientific">Rhizoctonia solani</name>
    <dbReference type="NCBI Taxonomy" id="456999"/>
    <lineage>
        <taxon>Eukaryota</taxon>
        <taxon>Fungi</taxon>
        <taxon>Dikarya</taxon>
        <taxon>Basidiomycota</taxon>
        <taxon>Agaricomycotina</taxon>
        <taxon>Agaricomycetes</taxon>
        <taxon>Cantharellales</taxon>
        <taxon>Ceratobasidiaceae</taxon>
        <taxon>Rhizoctonia</taxon>
    </lineage>
</organism>
<dbReference type="AlphaFoldDB" id="A0A8H2XSK8"/>
<feature type="region of interest" description="Disordered" evidence="1">
    <location>
        <begin position="47"/>
        <end position="78"/>
    </location>
</feature>
<feature type="region of interest" description="Disordered" evidence="1">
    <location>
        <begin position="241"/>
        <end position="263"/>
    </location>
</feature>
<evidence type="ECO:0000313" key="3">
    <source>
        <dbReference type="Proteomes" id="UP000663853"/>
    </source>
</evidence>
<accession>A0A8H2XSK8</accession>
<gene>
    <name evidence="2" type="ORF">RDB_LOCUS29498</name>
</gene>
<feature type="compositionally biased region" description="Polar residues" evidence="1">
    <location>
        <begin position="253"/>
        <end position="263"/>
    </location>
</feature>
<dbReference type="Proteomes" id="UP000663853">
    <property type="component" value="Unassembled WGS sequence"/>
</dbReference>
<protein>
    <recommendedName>
        <fullName evidence="4">R3H-associated N-terminal domain-containing protein</fullName>
    </recommendedName>
</protein>
<proteinExistence type="predicted"/>
<reference evidence="2" key="1">
    <citation type="submission" date="2021-01" db="EMBL/GenBank/DDBJ databases">
        <authorList>
            <person name="Kaushik A."/>
        </authorList>
    </citation>
    <scope>NUCLEOTIDE SEQUENCE</scope>
    <source>
        <strain evidence="2">AG6-10EEA</strain>
    </source>
</reference>
<evidence type="ECO:0000256" key="1">
    <source>
        <dbReference type="SAM" id="MobiDB-lite"/>
    </source>
</evidence>
<sequence length="423" mass="46671">MTDNSSPATVVEPVTQPQAVVRDGPVALSFPAILRNPNFAHLNVHSVSHQQASNEGAPPKKKDSRDKDGKRRIRRLENSRFSFNPHIVQPSKRDFAIPVAHVQSTFPAPLPPYLPRVSSAPSAVAPASDPTSTLAGRFSHSLRGARRVLRRRRGQAEPLVHAVEAELCEWLAEPGKPADTEGYVIVSGIREVRRSPTELVWDVEQDAFARYVVHCAARWYGVVSFSKEEPDGTRLTHLLRPNPTRPDRMTLATPPTTDWDTSSATGFSAFATDASEIESIADVDNEPIQDDERAELSSIASVDEIPPALRVSVPSFRVRSNSEAGYEHEGDESGDDTWVSLHQSVASLSLITEEDLDRTARTGRPAIVRGLSRESSRSPSRRPHSRPKRRAVRPIQRAHTVPTVPVVGRKNTNTGSLWEYLFA</sequence>